<dbReference type="GO" id="GO:0009617">
    <property type="term" value="P:response to bacterium"/>
    <property type="evidence" value="ECO:0007669"/>
    <property type="project" value="InterPro"/>
</dbReference>
<gene>
    <name evidence="8" type="primary">PLEST000779</name>
    <name evidence="8" type="ORF">PLESTB_000072900</name>
</gene>
<evidence type="ECO:0000256" key="6">
    <source>
        <dbReference type="RuleBase" id="RU363132"/>
    </source>
</evidence>
<feature type="domain" description="Reticulon" evidence="7">
    <location>
        <begin position="17"/>
        <end position="204"/>
    </location>
</feature>
<evidence type="ECO:0000256" key="5">
    <source>
        <dbReference type="ARBA" id="ARBA00023136"/>
    </source>
</evidence>
<name>A0A9W6BA06_9CHLO</name>
<keyword evidence="4 6" id="KW-1133">Transmembrane helix</keyword>
<feature type="transmembrane region" description="Helical" evidence="6">
    <location>
        <begin position="53"/>
        <end position="71"/>
    </location>
</feature>
<dbReference type="Pfam" id="PF02453">
    <property type="entry name" value="Reticulon"/>
    <property type="match status" value="1"/>
</dbReference>
<dbReference type="EMBL" id="BRXU01000001">
    <property type="protein sequence ID" value="GLC48228.1"/>
    <property type="molecule type" value="Genomic_DNA"/>
</dbReference>
<dbReference type="PANTHER" id="PTHR10994">
    <property type="entry name" value="RETICULON"/>
    <property type="match status" value="1"/>
</dbReference>
<feature type="transmembrane region" description="Helical" evidence="6">
    <location>
        <begin position="135"/>
        <end position="156"/>
    </location>
</feature>
<accession>A0A9W6BA06</accession>
<dbReference type="PANTHER" id="PTHR10994:SF193">
    <property type="entry name" value="RETICULON-LIKE PROTEIN"/>
    <property type="match status" value="1"/>
</dbReference>
<sequence length="204" mass="21517">MAAAKKPVHIPFVSKNVESLVLWRNPKESGIAFGSATAAFLAYVLNPFPASTVICYAVAIASLATFLWAQMGNFVSKGGPPVPAVLARGLSQDEAHKVVDAALPAVNKAIATIGVLASGKDLKLSLLVVAASYSAARVFAVIGPITLVYLVVLVAFTTPKLYELKQEEIDKVLAAAKNKFDELTTKFSEIVSKIPKAAPPKKAQ</sequence>
<evidence type="ECO:0000256" key="1">
    <source>
        <dbReference type="ARBA" id="ARBA00004477"/>
    </source>
</evidence>
<evidence type="ECO:0000313" key="8">
    <source>
        <dbReference type="EMBL" id="GLC48228.1"/>
    </source>
</evidence>
<comment type="caution">
    <text evidence="8">The sequence shown here is derived from an EMBL/GenBank/DDBJ whole genome shotgun (WGS) entry which is preliminary data.</text>
</comment>
<dbReference type="InterPro" id="IPR003388">
    <property type="entry name" value="Reticulon"/>
</dbReference>
<dbReference type="GO" id="GO:0005789">
    <property type="term" value="C:endoplasmic reticulum membrane"/>
    <property type="evidence" value="ECO:0007669"/>
    <property type="project" value="UniProtKB-SubCell"/>
</dbReference>
<dbReference type="AlphaFoldDB" id="A0A9W6BA06"/>
<keyword evidence="2 6" id="KW-0812">Transmembrane</keyword>
<evidence type="ECO:0000259" key="7">
    <source>
        <dbReference type="PROSITE" id="PS50845"/>
    </source>
</evidence>
<dbReference type="InterPro" id="IPR045064">
    <property type="entry name" value="Reticulon-like"/>
</dbReference>
<comment type="subcellular location">
    <subcellularLocation>
        <location evidence="1 6">Endoplasmic reticulum membrane</location>
        <topology evidence="1 6">Multi-pass membrane protein</topology>
    </subcellularLocation>
</comment>
<evidence type="ECO:0000256" key="2">
    <source>
        <dbReference type="ARBA" id="ARBA00022692"/>
    </source>
</evidence>
<keyword evidence="5 6" id="KW-0472">Membrane</keyword>
<organism evidence="8 9">
    <name type="scientific">Pleodorina starrii</name>
    <dbReference type="NCBI Taxonomy" id="330485"/>
    <lineage>
        <taxon>Eukaryota</taxon>
        <taxon>Viridiplantae</taxon>
        <taxon>Chlorophyta</taxon>
        <taxon>core chlorophytes</taxon>
        <taxon>Chlorophyceae</taxon>
        <taxon>CS clade</taxon>
        <taxon>Chlamydomonadales</taxon>
        <taxon>Volvocaceae</taxon>
        <taxon>Pleodorina</taxon>
    </lineage>
</organism>
<keyword evidence="9" id="KW-1185">Reference proteome</keyword>
<proteinExistence type="predicted"/>
<evidence type="ECO:0000313" key="9">
    <source>
        <dbReference type="Proteomes" id="UP001165080"/>
    </source>
</evidence>
<reference evidence="8 9" key="1">
    <citation type="journal article" date="2023" name="Commun. Biol.">
        <title>Reorganization of the ancestral sex-determining regions during the evolution of trioecy in Pleodorina starrii.</title>
        <authorList>
            <person name="Takahashi K."/>
            <person name="Suzuki S."/>
            <person name="Kawai-Toyooka H."/>
            <person name="Yamamoto K."/>
            <person name="Hamaji T."/>
            <person name="Ootsuki R."/>
            <person name="Yamaguchi H."/>
            <person name="Kawachi M."/>
            <person name="Higashiyama T."/>
            <person name="Nozaki H."/>
        </authorList>
    </citation>
    <scope>NUCLEOTIDE SEQUENCE [LARGE SCALE GENOMIC DNA]</scope>
    <source>
        <strain evidence="8 9">NIES-4479</strain>
    </source>
</reference>
<keyword evidence="3 6" id="KW-0256">Endoplasmic reticulum</keyword>
<dbReference type="OrthoDB" id="567788at2759"/>
<evidence type="ECO:0000256" key="3">
    <source>
        <dbReference type="ARBA" id="ARBA00022824"/>
    </source>
</evidence>
<protein>
    <recommendedName>
        <fullName evidence="6">Reticulon-like protein</fullName>
    </recommendedName>
</protein>
<evidence type="ECO:0000256" key="4">
    <source>
        <dbReference type="ARBA" id="ARBA00022989"/>
    </source>
</evidence>
<dbReference type="Proteomes" id="UP001165080">
    <property type="component" value="Unassembled WGS sequence"/>
</dbReference>
<dbReference type="PROSITE" id="PS50845">
    <property type="entry name" value="RETICULON"/>
    <property type="match status" value="1"/>
</dbReference>